<sequence length="97" mass="10096">MRAPKPPGAATLPPISKRRRRPRLQQAGAATHLAERPTMNTLISAAARSTATPTPTRRVPLTARAAAQHAGRVPTALDRVTTAAANVPSASAFQSAL</sequence>
<evidence type="ECO:0000313" key="2">
    <source>
        <dbReference type="EMBL" id="GGY24297.1"/>
    </source>
</evidence>
<feature type="region of interest" description="Disordered" evidence="1">
    <location>
        <begin position="1"/>
        <end position="36"/>
    </location>
</feature>
<evidence type="ECO:0000313" key="3">
    <source>
        <dbReference type="Proteomes" id="UP000600946"/>
    </source>
</evidence>
<comment type="caution">
    <text evidence="2">The sequence shown here is derived from an EMBL/GenBank/DDBJ whole genome shotgun (WGS) entry which is preliminary data.</text>
</comment>
<organism evidence="2 3">
    <name type="scientific">Streptomyces xanthochromogenes</name>
    <dbReference type="NCBI Taxonomy" id="67384"/>
    <lineage>
        <taxon>Bacteria</taxon>
        <taxon>Bacillati</taxon>
        <taxon>Actinomycetota</taxon>
        <taxon>Actinomycetes</taxon>
        <taxon>Kitasatosporales</taxon>
        <taxon>Streptomycetaceae</taxon>
        <taxon>Streptomyces</taxon>
    </lineage>
</organism>
<reference evidence="3" key="1">
    <citation type="journal article" date="2019" name="Int. J. Syst. Evol. Microbiol.">
        <title>The Global Catalogue of Microorganisms (GCM) 10K type strain sequencing project: providing services to taxonomists for standard genome sequencing and annotation.</title>
        <authorList>
            <consortium name="The Broad Institute Genomics Platform"/>
            <consortium name="The Broad Institute Genome Sequencing Center for Infectious Disease"/>
            <person name="Wu L."/>
            <person name="Ma J."/>
        </authorList>
    </citation>
    <scope>NUCLEOTIDE SEQUENCE [LARGE SCALE GENOMIC DNA]</scope>
    <source>
        <strain evidence="3">JCM 4594</strain>
    </source>
</reference>
<gene>
    <name evidence="2" type="ORF">GCM10010326_17450</name>
</gene>
<protein>
    <submittedName>
        <fullName evidence="2">Uncharacterized protein</fullName>
    </submittedName>
</protein>
<evidence type="ECO:0000256" key="1">
    <source>
        <dbReference type="SAM" id="MobiDB-lite"/>
    </source>
</evidence>
<name>A0ABQ2ZW79_9ACTN</name>
<dbReference type="EMBL" id="BMUU01000002">
    <property type="protein sequence ID" value="GGY24297.1"/>
    <property type="molecule type" value="Genomic_DNA"/>
</dbReference>
<dbReference type="Proteomes" id="UP000600946">
    <property type="component" value="Unassembled WGS sequence"/>
</dbReference>
<keyword evidence="3" id="KW-1185">Reference proteome</keyword>
<proteinExistence type="predicted"/>
<accession>A0ABQ2ZW79</accession>